<protein>
    <submittedName>
        <fullName evidence="1">Uncharacterized protein</fullName>
    </submittedName>
</protein>
<proteinExistence type="predicted"/>
<reference evidence="1 2" key="1">
    <citation type="submission" date="2020-06" db="EMBL/GenBank/DDBJ databases">
        <authorList>
            <person name="Li R."/>
            <person name="Bekaert M."/>
        </authorList>
    </citation>
    <scope>NUCLEOTIDE SEQUENCE [LARGE SCALE GENOMIC DNA]</scope>
    <source>
        <strain evidence="2">wild</strain>
    </source>
</reference>
<organism evidence="1 2">
    <name type="scientific">Mytilus coruscus</name>
    <name type="common">Sea mussel</name>
    <dbReference type="NCBI Taxonomy" id="42192"/>
    <lineage>
        <taxon>Eukaryota</taxon>
        <taxon>Metazoa</taxon>
        <taxon>Spiralia</taxon>
        <taxon>Lophotrochozoa</taxon>
        <taxon>Mollusca</taxon>
        <taxon>Bivalvia</taxon>
        <taxon>Autobranchia</taxon>
        <taxon>Pteriomorphia</taxon>
        <taxon>Mytilida</taxon>
        <taxon>Mytiloidea</taxon>
        <taxon>Mytilidae</taxon>
        <taxon>Mytilinae</taxon>
        <taxon>Mytilus</taxon>
    </lineage>
</organism>
<accession>A0A6J8CGI0</accession>
<name>A0A6J8CGI0_MYTCO</name>
<gene>
    <name evidence="1" type="ORF">MCOR_29500</name>
</gene>
<dbReference type="Proteomes" id="UP000507470">
    <property type="component" value="Unassembled WGS sequence"/>
</dbReference>
<sequence length="231" mass="26353">MFLYVLILDLIPHGFQYGKSDIVITKMPGSMFVLGHTIMQAEVTASSVVVVNGRPIISKKDVTLDGQTWLLSVYFSKSSLPIEVKWYINDTHIQQNNSSTIKIANLTLICYEKIISTEGYRSYFLLTISNGRENNPPLEIQNESQYEEIDDRSYNSVKWRNYDLNATSSLDASTDDSDRNSQSEMYNSIFNVYVELENSQPETDHYQPTTEYEIPADITSANSLVKFKVIK</sequence>
<keyword evidence="2" id="KW-1185">Reference proteome</keyword>
<dbReference type="EMBL" id="CACVKT020005373">
    <property type="protein sequence ID" value="CAC5394781.1"/>
    <property type="molecule type" value="Genomic_DNA"/>
</dbReference>
<evidence type="ECO:0000313" key="1">
    <source>
        <dbReference type="EMBL" id="CAC5394781.1"/>
    </source>
</evidence>
<dbReference type="AlphaFoldDB" id="A0A6J8CGI0"/>
<evidence type="ECO:0000313" key="2">
    <source>
        <dbReference type="Proteomes" id="UP000507470"/>
    </source>
</evidence>